<dbReference type="PRINTS" id="PR00789">
    <property type="entry name" value="OSIALOPTASE"/>
</dbReference>
<dbReference type="GO" id="GO:0061711">
    <property type="term" value="F:tRNA N(6)-L-threonylcarbamoyladenine synthase activity"/>
    <property type="evidence" value="ECO:0007669"/>
    <property type="project" value="UniProtKB-EC"/>
</dbReference>
<dbReference type="PANTHER" id="PTHR11735:SF11">
    <property type="entry name" value="TRNA THREONYLCARBAMOYLADENOSINE BIOSYNTHESIS PROTEIN TSAB"/>
    <property type="match status" value="1"/>
</dbReference>
<feature type="domain" description="Gcp-like" evidence="7">
    <location>
        <begin position="68"/>
        <end position="298"/>
    </location>
</feature>
<evidence type="ECO:0000256" key="4">
    <source>
        <dbReference type="ARBA" id="ARBA00022723"/>
    </source>
</evidence>
<comment type="catalytic activity">
    <reaction evidence="6">
        <text>L-threonylcarbamoyladenylate + adenosine(37) in tRNA = N(6)-L-threonylcarbamoyladenosine(37) in tRNA + AMP + H(+)</text>
        <dbReference type="Rhea" id="RHEA:37059"/>
        <dbReference type="Rhea" id="RHEA-COMP:10162"/>
        <dbReference type="Rhea" id="RHEA-COMP:10163"/>
        <dbReference type="ChEBI" id="CHEBI:15378"/>
        <dbReference type="ChEBI" id="CHEBI:73682"/>
        <dbReference type="ChEBI" id="CHEBI:74411"/>
        <dbReference type="ChEBI" id="CHEBI:74418"/>
        <dbReference type="ChEBI" id="CHEBI:456215"/>
        <dbReference type="EC" id="2.3.1.234"/>
    </reaction>
</comment>
<dbReference type="Gene3D" id="3.30.420.40">
    <property type="match status" value="2"/>
</dbReference>
<dbReference type="EMBL" id="DXIE01000035">
    <property type="protein sequence ID" value="HIV62415.1"/>
    <property type="molecule type" value="Genomic_DNA"/>
</dbReference>
<keyword evidence="5" id="KW-0012">Acyltransferase</keyword>
<dbReference type="PROSITE" id="PS01016">
    <property type="entry name" value="GLYCOPROTEASE"/>
    <property type="match status" value="1"/>
</dbReference>
<accession>A0A9D1TIX4</accession>
<evidence type="ECO:0000313" key="8">
    <source>
        <dbReference type="EMBL" id="HIV62415.1"/>
    </source>
</evidence>
<keyword evidence="3" id="KW-0819">tRNA processing</keyword>
<gene>
    <name evidence="8" type="ORF">H9746_06210</name>
</gene>
<evidence type="ECO:0000256" key="1">
    <source>
        <dbReference type="ARBA" id="ARBA00012156"/>
    </source>
</evidence>
<dbReference type="GO" id="GO:0006400">
    <property type="term" value="P:tRNA modification"/>
    <property type="evidence" value="ECO:0007669"/>
    <property type="project" value="UniProtKB-ARBA"/>
</dbReference>
<evidence type="ECO:0000256" key="3">
    <source>
        <dbReference type="ARBA" id="ARBA00022694"/>
    </source>
</evidence>
<dbReference type="EC" id="2.3.1.234" evidence="1"/>
<evidence type="ECO:0000259" key="7">
    <source>
        <dbReference type="Pfam" id="PF00814"/>
    </source>
</evidence>
<dbReference type="AlphaFoldDB" id="A0A9D1TIX4"/>
<dbReference type="SUPFAM" id="SSF53067">
    <property type="entry name" value="Actin-like ATPase domain"/>
    <property type="match status" value="1"/>
</dbReference>
<evidence type="ECO:0000256" key="5">
    <source>
        <dbReference type="ARBA" id="ARBA00023315"/>
    </source>
</evidence>
<protein>
    <recommendedName>
        <fullName evidence="1">N(6)-L-threonylcarbamoyladenine synthase</fullName>
        <ecNumber evidence="1">2.3.1.234</ecNumber>
    </recommendedName>
</protein>
<evidence type="ECO:0000256" key="6">
    <source>
        <dbReference type="ARBA" id="ARBA00048117"/>
    </source>
</evidence>
<organism evidence="8 9">
    <name type="scientific">Candidatus Butyricicoccus avistercoris</name>
    <dbReference type="NCBI Taxonomy" id="2838518"/>
    <lineage>
        <taxon>Bacteria</taxon>
        <taxon>Bacillati</taxon>
        <taxon>Bacillota</taxon>
        <taxon>Clostridia</taxon>
        <taxon>Eubacteriales</taxon>
        <taxon>Butyricicoccaceae</taxon>
        <taxon>Butyricicoccus</taxon>
    </lineage>
</organism>
<dbReference type="InterPro" id="IPR043129">
    <property type="entry name" value="ATPase_NBD"/>
</dbReference>
<dbReference type="GO" id="GO:0070525">
    <property type="term" value="P:tRNA threonylcarbamoyladenosine metabolic process"/>
    <property type="evidence" value="ECO:0007669"/>
    <property type="project" value="UniProtKB-ARBA"/>
</dbReference>
<sequence>MSRFYLGIDTSNYRTSAAVFDAQTGEYYNSGRLLDVKHGTLGLRQSEALFQHTLHLHEQIANLPKDIKINAVCVSTRPRAVEGSYMPCFLAGENVARSIASILNVPCFTASHQQGHLVAAAFSAGKLDLLNKDLLAWHLSGGTTELLFVKPDENGMPKAEQIGGTSDIAAGQLVDRAGVLLGLQFPCGAELEQISNKSEPVKPFDVKVNDSIFSLSGMQNKVEQMHKNGVSPEQIARFTIETITYAVDKATKQAKLKFNAPVLCAGGVMSNKSLQKHMSQKFNAFFASAELSGDNAVGTAILAAKQNGENLW</sequence>
<evidence type="ECO:0000313" key="9">
    <source>
        <dbReference type="Proteomes" id="UP000886808"/>
    </source>
</evidence>
<dbReference type="InterPro" id="IPR017861">
    <property type="entry name" value="KAE1/TsaD"/>
</dbReference>
<dbReference type="GO" id="GO:0005829">
    <property type="term" value="C:cytosol"/>
    <property type="evidence" value="ECO:0007669"/>
    <property type="project" value="TreeGrafter"/>
</dbReference>
<name>A0A9D1TIX4_9FIRM</name>
<keyword evidence="4" id="KW-0479">Metal-binding</keyword>
<dbReference type="InterPro" id="IPR000905">
    <property type="entry name" value="Gcp-like_dom"/>
</dbReference>
<reference evidence="8" key="2">
    <citation type="submission" date="2021-04" db="EMBL/GenBank/DDBJ databases">
        <authorList>
            <person name="Gilroy R."/>
        </authorList>
    </citation>
    <scope>NUCLEOTIDE SEQUENCE</scope>
    <source>
        <strain evidence="8">CHK193-4272</strain>
    </source>
</reference>
<proteinExistence type="predicted"/>
<reference evidence="8" key="1">
    <citation type="journal article" date="2021" name="PeerJ">
        <title>Extensive microbial diversity within the chicken gut microbiome revealed by metagenomics and culture.</title>
        <authorList>
            <person name="Gilroy R."/>
            <person name="Ravi A."/>
            <person name="Getino M."/>
            <person name="Pursley I."/>
            <person name="Horton D.L."/>
            <person name="Alikhan N.F."/>
            <person name="Baker D."/>
            <person name="Gharbi K."/>
            <person name="Hall N."/>
            <person name="Watson M."/>
            <person name="Adriaenssens E.M."/>
            <person name="Foster-Nyarko E."/>
            <person name="Jarju S."/>
            <person name="Secka A."/>
            <person name="Antonio M."/>
            <person name="Oren A."/>
            <person name="Chaudhuri R.R."/>
            <person name="La Ragione R."/>
            <person name="Hildebrand F."/>
            <person name="Pallen M.J."/>
        </authorList>
    </citation>
    <scope>NUCLEOTIDE SEQUENCE</scope>
    <source>
        <strain evidence="8">CHK193-4272</strain>
    </source>
</reference>
<dbReference type="InterPro" id="IPR017860">
    <property type="entry name" value="Peptidase_M22_CS"/>
</dbReference>
<keyword evidence="2" id="KW-0808">Transferase</keyword>
<evidence type="ECO:0000256" key="2">
    <source>
        <dbReference type="ARBA" id="ARBA00022679"/>
    </source>
</evidence>
<dbReference type="GO" id="GO:0003677">
    <property type="term" value="F:DNA binding"/>
    <property type="evidence" value="ECO:0007669"/>
    <property type="project" value="UniProtKB-KW"/>
</dbReference>
<comment type="caution">
    <text evidence="8">The sequence shown here is derived from an EMBL/GenBank/DDBJ whole genome shotgun (WGS) entry which is preliminary data.</text>
</comment>
<dbReference type="Pfam" id="PF00814">
    <property type="entry name" value="TsaD"/>
    <property type="match status" value="1"/>
</dbReference>
<dbReference type="Proteomes" id="UP000886808">
    <property type="component" value="Unassembled WGS sequence"/>
</dbReference>
<dbReference type="PANTHER" id="PTHR11735">
    <property type="entry name" value="TRNA N6-ADENOSINE THREONYLCARBAMOYLTRANSFERASE"/>
    <property type="match status" value="1"/>
</dbReference>
<dbReference type="GO" id="GO:0046872">
    <property type="term" value="F:metal ion binding"/>
    <property type="evidence" value="ECO:0007669"/>
    <property type="project" value="UniProtKB-KW"/>
</dbReference>
<keyword evidence="8" id="KW-0238">DNA-binding</keyword>